<gene>
    <name evidence="3" type="ORF">JTE90_025289</name>
</gene>
<dbReference type="Proteomes" id="UP000827092">
    <property type="component" value="Unassembled WGS sequence"/>
</dbReference>
<dbReference type="EMBL" id="JAFNEN010001069">
    <property type="protein sequence ID" value="KAG8175109.1"/>
    <property type="molecule type" value="Genomic_DNA"/>
</dbReference>
<name>A0AAV6TTV7_9ARAC</name>
<dbReference type="Pfam" id="PF24354">
    <property type="entry name" value="NDNF_N"/>
    <property type="match status" value="1"/>
</dbReference>
<organism evidence="3 4">
    <name type="scientific">Oedothorax gibbosus</name>
    <dbReference type="NCBI Taxonomy" id="931172"/>
    <lineage>
        <taxon>Eukaryota</taxon>
        <taxon>Metazoa</taxon>
        <taxon>Ecdysozoa</taxon>
        <taxon>Arthropoda</taxon>
        <taxon>Chelicerata</taxon>
        <taxon>Arachnida</taxon>
        <taxon>Araneae</taxon>
        <taxon>Araneomorphae</taxon>
        <taxon>Entelegynae</taxon>
        <taxon>Araneoidea</taxon>
        <taxon>Linyphiidae</taxon>
        <taxon>Erigoninae</taxon>
        <taxon>Oedothorax</taxon>
    </lineage>
</organism>
<dbReference type="InterPro" id="IPR056225">
    <property type="entry name" value="NDNF_N"/>
</dbReference>
<evidence type="ECO:0000256" key="1">
    <source>
        <dbReference type="SAM" id="SignalP"/>
    </source>
</evidence>
<evidence type="ECO:0000313" key="3">
    <source>
        <dbReference type="EMBL" id="KAG8175109.1"/>
    </source>
</evidence>
<dbReference type="AlphaFoldDB" id="A0AAV6TTV7"/>
<feature type="signal peptide" evidence="1">
    <location>
        <begin position="1"/>
        <end position="18"/>
    </location>
</feature>
<comment type="caution">
    <text evidence="3">The sequence shown here is derived from an EMBL/GenBank/DDBJ whole genome shotgun (WGS) entry which is preliminary data.</text>
</comment>
<feature type="domain" description="Neuron-derived neurotrophic factor N-terminal" evidence="2">
    <location>
        <begin position="39"/>
        <end position="95"/>
    </location>
</feature>
<evidence type="ECO:0000313" key="4">
    <source>
        <dbReference type="Proteomes" id="UP000827092"/>
    </source>
</evidence>
<reference evidence="3 4" key="1">
    <citation type="journal article" date="2022" name="Nat. Ecol. Evol.">
        <title>A masculinizing supergene underlies an exaggerated male reproductive morph in a spider.</title>
        <authorList>
            <person name="Hendrickx F."/>
            <person name="De Corte Z."/>
            <person name="Sonet G."/>
            <person name="Van Belleghem S.M."/>
            <person name="Kostlbacher S."/>
            <person name="Vangestel C."/>
        </authorList>
    </citation>
    <scope>NUCLEOTIDE SEQUENCE [LARGE SCALE GENOMIC DNA]</scope>
    <source>
        <strain evidence="3">W744_W776</strain>
    </source>
</reference>
<evidence type="ECO:0000259" key="2">
    <source>
        <dbReference type="Pfam" id="PF24354"/>
    </source>
</evidence>
<accession>A0AAV6TTV7</accession>
<keyword evidence="1" id="KW-0732">Signal</keyword>
<keyword evidence="4" id="KW-1185">Reference proteome</keyword>
<sequence length="115" mass="13406">MLLFYVLFQSLLSFAVSAKEPLHSAKTFFYPKYRHDRFYDTKIIPEDTEVDVYLRKGHTQKLFFILDGGYRPISLTVTPCSRDALIEWKIAHTSFESHPSEAAYRSGRPIVAIRF</sequence>
<feature type="chain" id="PRO_5043697776" description="Neuron-derived neurotrophic factor N-terminal domain-containing protein" evidence="1">
    <location>
        <begin position="19"/>
        <end position="115"/>
    </location>
</feature>
<proteinExistence type="predicted"/>
<protein>
    <recommendedName>
        <fullName evidence="2">Neuron-derived neurotrophic factor N-terminal domain-containing protein</fullName>
    </recommendedName>
</protein>